<dbReference type="STRING" id="68775.A0A5C3M6Q4"/>
<proteinExistence type="predicted"/>
<evidence type="ECO:0000313" key="3">
    <source>
        <dbReference type="EMBL" id="TFK40363.1"/>
    </source>
</evidence>
<dbReference type="AlphaFoldDB" id="A0A5C3M6Q4"/>
<keyword evidence="1" id="KW-0175">Coiled coil</keyword>
<feature type="compositionally biased region" description="Low complexity" evidence="2">
    <location>
        <begin position="61"/>
        <end position="77"/>
    </location>
</feature>
<gene>
    <name evidence="3" type="ORF">BDQ12DRAFT_494861</name>
</gene>
<organism evidence="3 4">
    <name type="scientific">Crucibulum laeve</name>
    <dbReference type="NCBI Taxonomy" id="68775"/>
    <lineage>
        <taxon>Eukaryota</taxon>
        <taxon>Fungi</taxon>
        <taxon>Dikarya</taxon>
        <taxon>Basidiomycota</taxon>
        <taxon>Agaricomycotina</taxon>
        <taxon>Agaricomycetes</taxon>
        <taxon>Agaricomycetidae</taxon>
        <taxon>Agaricales</taxon>
        <taxon>Agaricineae</taxon>
        <taxon>Nidulariaceae</taxon>
        <taxon>Crucibulum</taxon>
    </lineage>
</organism>
<evidence type="ECO:0000256" key="2">
    <source>
        <dbReference type="SAM" id="MobiDB-lite"/>
    </source>
</evidence>
<reference evidence="3 4" key="1">
    <citation type="journal article" date="2019" name="Nat. Ecol. Evol.">
        <title>Megaphylogeny resolves global patterns of mushroom evolution.</title>
        <authorList>
            <person name="Varga T."/>
            <person name="Krizsan K."/>
            <person name="Foldi C."/>
            <person name="Dima B."/>
            <person name="Sanchez-Garcia M."/>
            <person name="Sanchez-Ramirez S."/>
            <person name="Szollosi G.J."/>
            <person name="Szarkandi J.G."/>
            <person name="Papp V."/>
            <person name="Albert L."/>
            <person name="Andreopoulos W."/>
            <person name="Angelini C."/>
            <person name="Antonin V."/>
            <person name="Barry K.W."/>
            <person name="Bougher N.L."/>
            <person name="Buchanan P."/>
            <person name="Buyck B."/>
            <person name="Bense V."/>
            <person name="Catcheside P."/>
            <person name="Chovatia M."/>
            <person name="Cooper J."/>
            <person name="Damon W."/>
            <person name="Desjardin D."/>
            <person name="Finy P."/>
            <person name="Geml J."/>
            <person name="Haridas S."/>
            <person name="Hughes K."/>
            <person name="Justo A."/>
            <person name="Karasinski D."/>
            <person name="Kautmanova I."/>
            <person name="Kiss B."/>
            <person name="Kocsube S."/>
            <person name="Kotiranta H."/>
            <person name="LaButti K.M."/>
            <person name="Lechner B.E."/>
            <person name="Liimatainen K."/>
            <person name="Lipzen A."/>
            <person name="Lukacs Z."/>
            <person name="Mihaltcheva S."/>
            <person name="Morgado L.N."/>
            <person name="Niskanen T."/>
            <person name="Noordeloos M.E."/>
            <person name="Ohm R.A."/>
            <person name="Ortiz-Santana B."/>
            <person name="Ovrebo C."/>
            <person name="Racz N."/>
            <person name="Riley R."/>
            <person name="Savchenko A."/>
            <person name="Shiryaev A."/>
            <person name="Soop K."/>
            <person name="Spirin V."/>
            <person name="Szebenyi C."/>
            <person name="Tomsovsky M."/>
            <person name="Tulloss R.E."/>
            <person name="Uehling J."/>
            <person name="Grigoriev I.V."/>
            <person name="Vagvolgyi C."/>
            <person name="Papp T."/>
            <person name="Martin F.M."/>
            <person name="Miettinen O."/>
            <person name="Hibbett D.S."/>
            <person name="Nagy L.G."/>
        </authorList>
    </citation>
    <scope>NUCLEOTIDE SEQUENCE [LARGE SCALE GENOMIC DNA]</scope>
    <source>
        <strain evidence="3 4">CBS 166.37</strain>
    </source>
</reference>
<keyword evidence="4" id="KW-1185">Reference proteome</keyword>
<name>A0A5C3M6Q4_9AGAR</name>
<feature type="coiled-coil region" evidence="1">
    <location>
        <begin position="135"/>
        <end position="186"/>
    </location>
</feature>
<evidence type="ECO:0000313" key="4">
    <source>
        <dbReference type="Proteomes" id="UP000308652"/>
    </source>
</evidence>
<evidence type="ECO:0000256" key="1">
    <source>
        <dbReference type="SAM" id="Coils"/>
    </source>
</evidence>
<accession>A0A5C3M6Q4</accession>
<sequence>MAAQEFYNDNGHNGYASQDSFFFEPNSKTPGRHKDSDEYSYTQMSPEPLIFAQPTKPPPQTSSSDTTPPAPLPTSLTNHSKDFSNRSSKRSSTSRGLSIHQRRERERVLSTLPSEKLLNRLIDEEYDAKEAKKLLNAALDQLALYKSSIEQLAARERERAPLEAEKAAIARERADLERERRETLNDGLKSVKAVMDAQRDTGKAKQELGEMKMKMDLLTEEL</sequence>
<feature type="region of interest" description="Disordered" evidence="2">
    <location>
        <begin position="1"/>
        <end position="107"/>
    </location>
</feature>
<protein>
    <submittedName>
        <fullName evidence="3">Uncharacterized protein</fullName>
    </submittedName>
</protein>
<dbReference type="EMBL" id="ML213597">
    <property type="protein sequence ID" value="TFK40363.1"/>
    <property type="molecule type" value="Genomic_DNA"/>
</dbReference>
<dbReference type="Proteomes" id="UP000308652">
    <property type="component" value="Unassembled WGS sequence"/>
</dbReference>